<comment type="caution">
    <text evidence="1">The sequence shown here is derived from an EMBL/GenBank/DDBJ whole genome shotgun (WGS) entry which is preliminary data.</text>
</comment>
<evidence type="ECO:0000313" key="2">
    <source>
        <dbReference type="Proteomes" id="UP000053557"/>
    </source>
</evidence>
<accession>A0A101XQL8</accession>
<reference evidence="1 2" key="1">
    <citation type="submission" date="2015-12" db="EMBL/GenBank/DDBJ databases">
        <title>Draft genome sequence of Acidibacillus ferrooxidans ITV001, isolated from a chalcopyrite acid mine drainage site in Brazil.</title>
        <authorList>
            <person name="Dall'Agnol H."/>
            <person name="Nancucheo I."/>
            <person name="Johnson B."/>
            <person name="Oliveira R."/>
            <person name="Leite L."/>
            <person name="Pylro V."/>
            <person name="Nunes G.L."/>
            <person name="Tzotzos G."/>
            <person name="Fernandes G.R."/>
            <person name="Dutra J."/>
            <person name="Orellana S.C."/>
            <person name="Oliveira G."/>
        </authorList>
    </citation>
    <scope>NUCLEOTIDE SEQUENCE [LARGE SCALE GENOMIC DNA]</scope>
    <source>
        <strain evidence="2">ITV01</strain>
    </source>
</reference>
<evidence type="ECO:0000313" key="1">
    <source>
        <dbReference type="EMBL" id="KUO95744.1"/>
    </source>
</evidence>
<dbReference type="OrthoDB" id="9762085at2"/>
<proteinExistence type="predicted"/>
<sequence length="180" mass="20170">MNATFQSSSHGRLHVHTLQTKKYKTATLWLVLERPLAADDVTEVALLPRLLLRGTDRHRSPETLMQAFDEQYGAGISGVVGKHGDVQTVEFHVQFADETYLPGHPDVLEKVVQLLADVFLRPAWKVIAFNVQGLKLKKTCTDSASKISSTIKLHMQAIAQSHLCVKTSRLVFRAWAMRIV</sequence>
<dbReference type="Proteomes" id="UP000053557">
    <property type="component" value="Unassembled WGS sequence"/>
</dbReference>
<evidence type="ECO:0008006" key="3">
    <source>
        <dbReference type="Google" id="ProtNLM"/>
    </source>
</evidence>
<keyword evidence="2" id="KW-1185">Reference proteome</keyword>
<dbReference type="AlphaFoldDB" id="A0A101XQL8"/>
<name>A0A101XQL8_9BACL</name>
<dbReference type="Gene3D" id="3.30.830.10">
    <property type="entry name" value="Metalloenzyme, LuxS/M16 peptidase-like"/>
    <property type="match status" value="1"/>
</dbReference>
<dbReference type="EMBL" id="LPVJ01000037">
    <property type="protein sequence ID" value="KUO95744.1"/>
    <property type="molecule type" value="Genomic_DNA"/>
</dbReference>
<protein>
    <recommendedName>
        <fullName evidence="3">Peptidase M16 N-terminal domain-containing protein</fullName>
    </recommendedName>
</protein>
<organism evidence="1 2">
    <name type="scientific">Ferroacidibacillus organovorans</name>
    <dbReference type="NCBI Taxonomy" id="1765683"/>
    <lineage>
        <taxon>Bacteria</taxon>
        <taxon>Bacillati</taxon>
        <taxon>Bacillota</taxon>
        <taxon>Bacilli</taxon>
        <taxon>Bacillales</taxon>
        <taxon>Alicyclobacillaceae</taxon>
        <taxon>Ferroacidibacillus</taxon>
    </lineage>
</organism>
<gene>
    <name evidence="1" type="ORF">ATW55_05270</name>
</gene>